<evidence type="ECO:0000259" key="16">
    <source>
        <dbReference type="PROSITE" id="PS51671"/>
    </source>
</evidence>
<dbReference type="CDD" id="cd04916">
    <property type="entry name" value="ACT_AKiii-YclM-BS_2"/>
    <property type="match status" value="1"/>
</dbReference>
<dbReference type="FunFam" id="3.30.2130.10:FF:000001">
    <property type="entry name" value="Bifunctional aspartokinase/homoserine dehydrogenase"/>
    <property type="match status" value="1"/>
</dbReference>
<comment type="catalytic activity">
    <reaction evidence="12 14">
        <text>L-aspartate + ATP = 4-phospho-L-aspartate + ADP</text>
        <dbReference type="Rhea" id="RHEA:23776"/>
        <dbReference type="ChEBI" id="CHEBI:29991"/>
        <dbReference type="ChEBI" id="CHEBI:30616"/>
        <dbReference type="ChEBI" id="CHEBI:57535"/>
        <dbReference type="ChEBI" id="CHEBI:456216"/>
        <dbReference type="EC" id="2.7.2.4"/>
    </reaction>
</comment>
<keyword evidence="6 14" id="KW-0808">Transferase</keyword>
<evidence type="ECO:0000256" key="4">
    <source>
        <dbReference type="ARBA" id="ARBA00005139"/>
    </source>
</evidence>
<dbReference type="PANTHER" id="PTHR21499:SF67">
    <property type="entry name" value="ASPARTOKINASE 3"/>
    <property type="match status" value="1"/>
</dbReference>
<evidence type="ECO:0000256" key="13">
    <source>
        <dbReference type="PIRSR" id="PIRSR000726-1"/>
    </source>
</evidence>
<evidence type="ECO:0000256" key="11">
    <source>
        <dbReference type="ARBA" id="ARBA00023154"/>
    </source>
</evidence>
<dbReference type="SUPFAM" id="SSF55021">
    <property type="entry name" value="ACT-like"/>
    <property type="match status" value="2"/>
</dbReference>
<comment type="pathway">
    <text evidence="3 15">Amino-acid biosynthesis; L-methionine biosynthesis via de novo pathway; L-homoserine from L-aspartate: step 1/3.</text>
</comment>
<evidence type="ECO:0000313" key="17">
    <source>
        <dbReference type="EMBL" id="HIZ75035.1"/>
    </source>
</evidence>
<dbReference type="PROSITE" id="PS00324">
    <property type="entry name" value="ASPARTOKINASE"/>
    <property type="match status" value="1"/>
</dbReference>
<dbReference type="Pfam" id="PF22468">
    <property type="entry name" value="ACT_9"/>
    <property type="match status" value="1"/>
</dbReference>
<dbReference type="InterPro" id="IPR001048">
    <property type="entry name" value="Asp/Glu/Uridylate_kinase"/>
</dbReference>
<dbReference type="EC" id="2.7.2.4" evidence="14"/>
<reference evidence="17" key="2">
    <citation type="submission" date="2021-04" db="EMBL/GenBank/DDBJ databases">
        <authorList>
            <person name="Gilroy R."/>
        </authorList>
    </citation>
    <scope>NUCLEOTIDE SEQUENCE</scope>
    <source>
        <strain evidence="17">CHK196-3914</strain>
    </source>
</reference>
<evidence type="ECO:0000256" key="5">
    <source>
        <dbReference type="ARBA" id="ARBA00010122"/>
    </source>
</evidence>
<feature type="binding site" evidence="13">
    <location>
        <begin position="6"/>
        <end position="9"/>
    </location>
    <ligand>
        <name>ATP</name>
        <dbReference type="ChEBI" id="CHEBI:30616"/>
    </ligand>
</feature>
<comment type="pathway">
    <text evidence="2 15">Amino-acid biosynthesis; L-lysine biosynthesis via DAP pathway; (S)-tetrahydrodipicolinate from L-aspartate: step 1/4.</text>
</comment>
<dbReference type="AlphaFoldDB" id="A0A9D2K0Z0"/>
<dbReference type="PIRSF" id="PIRSF000726">
    <property type="entry name" value="Asp_kin"/>
    <property type="match status" value="1"/>
</dbReference>
<dbReference type="NCBIfam" id="TIGR00657">
    <property type="entry name" value="asp_kinases"/>
    <property type="match status" value="1"/>
</dbReference>
<keyword evidence="7 13" id="KW-0547">Nucleotide-binding</keyword>
<dbReference type="GO" id="GO:0005524">
    <property type="term" value="F:ATP binding"/>
    <property type="evidence" value="ECO:0007669"/>
    <property type="project" value="UniProtKB-KW"/>
</dbReference>
<comment type="caution">
    <text evidence="17">The sequence shown here is derived from an EMBL/GenBank/DDBJ whole genome shotgun (WGS) entry which is preliminary data.</text>
</comment>
<evidence type="ECO:0000256" key="2">
    <source>
        <dbReference type="ARBA" id="ARBA00004766"/>
    </source>
</evidence>
<evidence type="ECO:0000256" key="14">
    <source>
        <dbReference type="RuleBase" id="RU003448"/>
    </source>
</evidence>
<dbReference type="Gene3D" id="3.30.2130.10">
    <property type="entry name" value="VC0802-like"/>
    <property type="match status" value="1"/>
</dbReference>
<gene>
    <name evidence="17" type="ORF">H9723_07330</name>
</gene>
<evidence type="ECO:0000256" key="15">
    <source>
        <dbReference type="RuleBase" id="RU004249"/>
    </source>
</evidence>
<dbReference type="GO" id="GO:0005829">
    <property type="term" value="C:cytosol"/>
    <property type="evidence" value="ECO:0007669"/>
    <property type="project" value="TreeGrafter"/>
</dbReference>
<dbReference type="InterPro" id="IPR002912">
    <property type="entry name" value="ACT_dom"/>
</dbReference>
<keyword evidence="8 14" id="KW-0418">Kinase</keyword>
<comment type="pathway">
    <text evidence="4 15">Amino-acid biosynthesis; L-threonine biosynthesis; L-threonine from L-aspartate: step 1/5.</text>
</comment>
<dbReference type="Pfam" id="PF00696">
    <property type="entry name" value="AA_kinase"/>
    <property type="match status" value="1"/>
</dbReference>
<dbReference type="PROSITE" id="PS51671">
    <property type="entry name" value="ACT"/>
    <property type="match status" value="1"/>
</dbReference>
<dbReference type="Proteomes" id="UP000824116">
    <property type="component" value="Unassembled WGS sequence"/>
</dbReference>
<reference evidence="17" key="1">
    <citation type="journal article" date="2021" name="PeerJ">
        <title>Extensive microbial diversity within the chicken gut microbiome revealed by metagenomics and culture.</title>
        <authorList>
            <person name="Gilroy R."/>
            <person name="Ravi A."/>
            <person name="Getino M."/>
            <person name="Pursley I."/>
            <person name="Horton D.L."/>
            <person name="Alikhan N.F."/>
            <person name="Baker D."/>
            <person name="Gharbi K."/>
            <person name="Hall N."/>
            <person name="Watson M."/>
            <person name="Adriaenssens E.M."/>
            <person name="Foster-Nyarko E."/>
            <person name="Jarju S."/>
            <person name="Secka A."/>
            <person name="Antonio M."/>
            <person name="Oren A."/>
            <person name="Chaudhuri R.R."/>
            <person name="La Ragione R."/>
            <person name="Hildebrand F."/>
            <person name="Pallen M.J."/>
        </authorList>
    </citation>
    <scope>NUCLEOTIDE SEQUENCE</scope>
    <source>
        <strain evidence="17">CHK196-3914</strain>
    </source>
</reference>
<accession>A0A9D2K0Z0</accession>
<comment type="similarity">
    <text evidence="5 14">Belongs to the aspartokinase family.</text>
</comment>
<proteinExistence type="inferred from homology"/>
<comment type="function">
    <text evidence="1">Catalyzes the phosphorylation of the beta-carboxyl group of aspartic acid with ATP to yield 4-phospho-L-aspartate, which is involved in the branched biosynthetic pathway leading to the biosynthesis of amino acids threonine, isoleucine and methionine.</text>
</comment>
<dbReference type="PANTHER" id="PTHR21499">
    <property type="entry name" value="ASPARTATE KINASE"/>
    <property type="match status" value="1"/>
</dbReference>
<evidence type="ECO:0000256" key="12">
    <source>
        <dbReference type="ARBA" id="ARBA00047872"/>
    </source>
</evidence>
<dbReference type="InterPro" id="IPR018042">
    <property type="entry name" value="Aspartate_kinase_CS"/>
</dbReference>
<dbReference type="GO" id="GO:0004072">
    <property type="term" value="F:aspartate kinase activity"/>
    <property type="evidence" value="ECO:0007669"/>
    <property type="project" value="UniProtKB-EC"/>
</dbReference>
<feature type="binding site" evidence="13">
    <location>
        <position position="115"/>
    </location>
    <ligand>
        <name>substrate</name>
    </ligand>
</feature>
<dbReference type="CDD" id="cd04911">
    <property type="entry name" value="ACT_AKiii-YclM-BS_1"/>
    <property type="match status" value="1"/>
</dbReference>
<dbReference type="InterPro" id="IPR045865">
    <property type="entry name" value="ACT-like_dom_sf"/>
</dbReference>
<dbReference type="GO" id="GO:0009089">
    <property type="term" value="P:lysine biosynthetic process via diaminopimelate"/>
    <property type="evidence" value="ECO:0007669"/>
    <property type="project" value="InterPro"/>
</dbReference>
<dbReference type="Gene3D" id="3.40.1160.10">
    <property type="entry name" value="Acetylglutamate kinase-like"/>
    <property type="match status" value="1"/>
</dbReference>
<keyword evidence="11" id="KW-0457">Lysine biosynthesis</keyword>
<dbReference type="GO" id="GO:0019877">
    <property type="term" value="P:diaminopimelate biosynthetic process"/>
    <property type="evidence" value="ECO:0007669"/>
    <property type="project" value="UniProtKB-KW"/>
</dbReference>
<dbReference type="NCBIfam" id="NF006540">
    <property type="entry name" value="PRK09034.1"/>
    <property type="match status" value="1"/>
</dbReference>
<keyword evidence="9 13" id="KW-0067">ATP-binding</keyword>
<keyword evidence="15" id="KW-0028">Amino-acid biosynthesis</keyword>
<dbReference type="InterPro" id="IPR001341">
    <property type="entry name" value="Asp_kinase"/>
</dbReference>
<dbReference type="InterPro" id="IPR054352">
    <property type="entry name" value="ACT_Aspartokinase"/>
</dbReference>
<evidence type="ECO:0000256" key="7">
    <source>
        <dbReference type="ARBA" id="ARBA00022741"/>
    </source>
</evidence>
<evidence type="ECO:0000256" key="3">
    <source>
        <dbReference type="ARBA" id="ARBA00004986"/>
    </source>
</evidence>
<keyword evidence="10" id="KW-0220">Diaminopimelate biosynthesis</keyword>
<feature type="binding site" evidence="13">
    <location>
        <begin position="206"/>
        <end position="207"/>
    </location>
    <ligand>
        <name>ATP</name>
        <dbReference type="ChEBI" id="CHEBI:30616"/>
    </ligand>
</feature>
<evidence type="ECO:0000313" key="18">
    <source>
        <dbReference type="Proteomes" id="UP000824116"/>
    </source>
</evidence>
<feature type="binding site" evidence="13">
    <location>
        <position position="217"/>
    </location>
    <ligand>
        <name>ATP</name>
        <dbReference type="ChEBI" id="CHEBI:30616"/>
    </ligand>
</feature>
<feature type="binding site" evidence="13">
    <location>
        <position position="50"/>
    </location>
    <ligand>
        <name>substrate</name>
    </ligand>
</feature>
<organism evidence="17 18">
    <name type="scientific">Candidatus Mediterraneibacter stercoravium</name>
    <dbReference type="NCBI Taxonomy" id="2838685"/>
    <lineage>
        <taxon>Bacteria</taxon>
        <taxon>Bacillati</taxon>
        <taxon>Bacillota</taxon>
        <taxon>Clostridia</taxon>
        <taxon>Lachnospirales</taxon>
        <taxon>Lachnospiraceae</taxon>
        <taxon>Mediterraneibacter</taxon>
    </lineage>
</organism>
<dbReference type="GO" id="GO:0009090">
    <property type="term" value="P:homoserine biosynthetic process"/>
    <property type="evidence" value="ECO:0007669"/>
    <property type="project" value="TreeGrafter"/>
</dbReference>
<protein>
    <recommendedName>
        <fullName evidence="14">Aspartokinase</fullName>
        <ecNumber evidence="14">2.7.2.4</ecNumber>
    </recommendedName>
</protein>
<dbReference type="InterPro" id="IPR036393">
    <property type="entry name" value="AceGlu_kinase-like_sf"/>
</dbReference>
<sequence>MKKVVKFGGSSLASAEQFMKVGNIIRQDESRRYVVPSAPGKRFSGDVKVTDMLYDCYAAAVEGQNFDDKLDMIHKRYQEIIDGLNLKFSLDEDFETIKDNFSRKAGQDYAASRGEYLNGKIMAAYLGTEFVDAADVVRFNDDGSFNDKVTNDLLSERLSGLEKAVIPGFYGAKEDGTVVTFSRGGSDISGSLVALAVHADLYENWTDVSGFLIADPRIVKNSKSIEIITYKELRELSYMGASVLHEDAIFPVRKAGIPINIRNTNAPQDKGTLIVESTCRQSKYTITGIAGTDGFAAITIEKAMMNSEIGFCRKVLQVFEDNGVSIEHMPSGIDTMTIFVHKDTFEEKEQKILSDINKAVHPDHIELESDLALIAVVGRGMKSTRGTAGRIFSALAHAHINVKMIDQGSSELNIIVGVRHEDFKNAIRALYEIFVLTQL</sequence>
<name>A0A9D2K0Z0_9FIRM</name>
<dbReference type="InterPro" id="IPR005260">
    <property type="entry name" value="Asp_kin_monofn"/>
</dbReference>
<feature type="domain" description="ACT" evidence="16">
    <location>
        <begin position="376"/>
        <end position="439"/>
    </location>
</feature>
<evidence type="ECO:0000256" key="8">
    <source>
        <dbReference type="ARBA" id="ARBA00022777"/>
    </source>
</evidence>
<evidence type="ECO:0000256" key="9">
    <source>
        <dbReference type="ARBA" id="ARBA00022840"/>
    </source>
</evidence>
<dbReference type="EMBL" id="DXAY01000173">
    <property type="protein sequence ID" value="HIZ75035.1"/>
    <property type="molecule type" value="Genomic_DNA"/>
</dbReference>
<evidence type="ECO:0000256" key="1">
    <source>
        <dbReference type="ARBA" id="ARBA00003121"/>
    </source>
</evidence>
<evidence type="ECO:0000256" key="10">
    <source>
        <dbReference type="ARBA" id="ARBA00022915"/>
    </source>
</evidence>
<dbReference type="SUPFAM" id="SSF53633">
    <property type="entry name" value="Carbamate kinase-like"/>
    <property type="match status" value="1"/>
</dbReference>
<evidence type="ECO:0000256" key="6">
    <source>
        <dbReference type="ARBA" id="ARBA00022679"/>
    </source>
</evidence>